<feature type="chain" id="PRO_5016459463" description="Phosphate starvation-inducible protein PsiF" evidence="1">
    <location>
        <begin position="20"/>
        <end position="87"/>
    </location>
</feature>
<protein>
    <recommendedName>
        <fullName evidence="4">Phosphate starvation-inducible protein PsiF</fullName>
    </recommendedName>
</protein>
<keyword evidence="1" id="KW-0732">Signal</keyword>
<dbReference type="AlphaFoldDB" id="A0A327KUH8"/>
<accession>A0A327KUH8</accession>
<comment type="caution">
    <text evidence="2">The sequence shown here is derived from an EMBL/GenBank/DDBJ whole genome shotgun (WGS) entry which is preliminary data.</text>
</comment>
<dbReference type="InterPro" id="IPR011690">
    <property type="entry name" value="P_starv_induced_PsiF"/>
</dbReference>
<dbReference type="OrthoDB" id="8402975at2"/>
<evidence type="ECO:0000313" key="3">
    <source>
        <dbReference type="Proteomes" id="UP000249130"/>
    </source>
</evidence>
<keyword evidence="3" id="KW-1185">Reference proteome</keyword>
<gene>
    <name evidence="2" type="ORF">CH341_20755</name>
</gene>
<sequence length="87" mass="8805">MKTLAAAAVLCLLAATAQAQTPPSTTPASCKAQATEKKLHGAALNSFMKKCQTDAKASCDTSASDKKLAGAAKTSFTKKCVTDAVGQ</sequence>
<feature type="signal peptide" evidence="1">
    <location>
        <begin position="1"/>
        <end position="19"/>
    </location>
</feature>
<organism evidence="2 3">
    <name type="scientific">Rhodoplanes roseus</name>
    <dbReference type="NCBI Taxonomy" id="29409"/>
    <lineage>
        <taxon>Bacteria</taxon>
        <taxon>Pseudomonadati</taxon>
        <taxon>Pseudomonadota</taxon>
        <taxon>Alphaproteobacteria</taxon>
        <taxon>Hyphomicrobiales</taxon>
        <taxon>Nitrobacteraceae</taxon>
        <taxon>Rhodoplanes</taxon>
    </lineage>
</organism>
<reference evidence="2 3" key="1">
    <citation type="submission" date="2017-07" db="EMBL/GenBank/DDBJ databases">
        <title>Draft Genome Sequences of Select Purple Nonsulfur Bacteria.</title>
        <authorList>
            <person name="Lasarre B."/>
            <person name="Mckinlay J.B."/>
        </authorList>
    </citation>
    <scope>NUCLEOTIDE SEQUENCE [LARGE SCALE GENOMIC DNA]</scope>
    <source>
        <strain evidence="2 3">DSM 5909</strain>
    </source>
</reference>
<dbReference type="EMBL" id="NPEX01000173">
    <property type="protein sequence ID" value="RAI41877.1"/>
    <property type="molecule type" value="Genomic_DNA"/>
</dbReference>
<dbReference type="Proteomes" id="UP000249130">
    <property type="component" value="Unassembled WGS sequence"/>
</dbReference>
<dbReference type="Pfam" id="PF07769">
    <property type="entry name" value="PsiF_repeat"/>
    <property type="match status" value="1"/>
</dbReference>
<dbReference type="RefSeq" id="WP_111420907.1">
    <property type="nucleotide sequence ID" value="NZ_NPEX01000173.1"/>
</dbReference>
<evidence type="ECO:0000256" key="1">
    <source>
        <dbReference type="SAM" id="SignalP"/>
    </source>
</evidence>
<proteinExistence type="predicted"/>
<evidence type="ECO:0008006" key="4">
    <source>
        <dbReference type="Google" id="ProtNLM"/>
    </source>
</evidence>
<name>A0A327KUH8_9BRAD</name>
<evidence type="ECO:0000313" key="2">
    <source>
        <dbReference type="EMBL" id="RAI41877.1"/>
    </source>
</evidence>